<feature type="domain" description="SnoaL-like" evidence="1">
    <location>
        <begin position="13"/>
        <end position="140"/>
    </location>
</feature>
<dbReference type="Pfam" id="PF13577">
    <property type="entry name" value="SnoaL_4"/>
    <property type="match status" value="1"/>
</dbReference>
<name>A0ABV8T449_9GAMM</name>
<dbReference type="Proteomes" id="UP001595904">
    <property type="component" value="Unassembled WGS sequence"/>
</dbReference>
<protein>
    <submittedName>
        <fullName evidence="2">Nuclear transport factor 2 family protein</fullName>
    </submittedName>
</protein>
<keyword evidence="3" id="KW-1185">Reference proteome</keyword>
<gene>
    <name evidence="2" type="ORF">ACFPN2_36155</name>
</gene>
<dbReference type="InterPro" id="IPR032710">
    <property type="entry name" value="NTF2-like_dom_sf"/>
</dbReference>
<dbReference type="Gene3D" id="3.10.450.50">
    <property type="match status" value="1"/>
</dbReference>
<evidence type="ECO:0000313" key="2">
    <source>
        <dbReference type="EMBL" id="MFC4314557.1"/>
    </source>
</evidence>
<dbReference type="RefSeq" id="WP_380605825.1">
    <property type="nucleotide sequence ID" value="NZ_JBHSDU010000015.1"/>
</dbReference>
<accession>A0ABV8T449</accession>
<reference evidence="3" key="1">
    <citation type="journal article" date="2019" name="Int. J. Syst. Evol. Microbiol.">
        <title>The Global Catalogue of Microorganisms (GCM) 10K type strain sequencing project: providing services to taxonomists for standard genome sequencing and annotation.</title>
        <authorList>
            <consortium name="The Broad Institute Genomics Platform"/>
            <consortium name="The Broad Institute Genome Sequencing Center for Infectious Disease"/>
            <person name="Wu L."/>
            <person name="Ma J."/>
        </authorList>
    </citation>
    <scope>NUCLEOTIDE SEQUENCE [LARGE SCALE GENOMIC DNA]</scope>
    <source>
        <strain evidence="3">CGMCC 1.10759</strain>
    </source>
</reference>
<evidence type="ECO:0000313" key="3">
    <source>
        <dbReference type="Proteomes" id="UP001595904"/>
    </source>
</evidence>
<evidence type="ECO:0000259" key="1">
    <source>
        <dbReference type="Pfam" id="PF13577"/>
    </source>
</evidence>
<organism evidence="2 3">
    <name type="scientific">Steroidobacter flavus</name>
    <dbReference type="NCBI Taxonomy" id="1842136"/>
    <lineage>
        <taxon>Bacteria</taxon>
        <taxon>Pseudomonadati</taxon>
        <taxon>Pseudomonadota</taxon>
        <taxon>Gammaproteobacteria</taxon>
        <taxon>Steroidobacterales</taxon>
        <taxon>Steroidobacteraceae</taxon>
        <taxon>Steroidobacter</taxon>
    </lineage>
</organism>
<dbReference type="SUPFAM" id="SSF54427">
    <property type="entry name" value="NTF2-like"/>
    <property type="match status" value="1"/>
</dbReference>
<dbReference type="EMBL" id="JBHSDU010000015">
    <property type="protein sequence ID" value="MFC4314557.1"/>
    <property type="molecule type" value="Genomic_DNA"/>
</dbReference>
<comment type="caution">
    <text evidence="2">The sequence shown here is derived from an EMBL/GenBank/DDBJ whole genome shotgun (WGS) entry which is preliminary data.</text>
</comment>
<sequence>MPRFNAETAVIALELQQLVSEFAHEIDTNGGLNITQFYAEDGEFAVGDYTHKGHTAIRKFYSDRAQRIPASHKDGIRVSMHTFVNMRVQVADKNNATVFFTNVNYAGEGHPPVLGAISPAMVTDCRMVFRREADGEWRIVLFGGKPLFVGNDPFVNKQLLKS</sequence>
<dbReference type="InterPro" id="IPR037401">
    <property type="entry name" value="SnoaL-like"/>
</dbReference>
<proteinExistence type="predicted"/>